<evidence type="ECO:0000313" key="1">
    <source>
        <dbReference type="EMBL" id="MDO3381762.1"/>
    </source>
</evidence>
<name>A0ABT8THI3_9GAMM</name>
<sequence length="90" mass="9897">MNSKLIFSQAGVFRLQQLASLIYRHTGVRHKLSSQRGQLDLLLDGTRSPHADVRNCCAHLADELHPHQLSALRSEGVVLTPSTLVTEKAG</sequence>
<dbReference type="Proteomes" id="UP001168380">
    <property type="component" value="Unassembled WGS sequence"/>
</dbReference>
<reference evidence="1" key="1">
    <citation type="submission" date="2023-07" db="EMBL/GenBank/DDBJ databases">
        <title>Gilvimarinus algae sp. nov., isolated from the surface of Kelp.</title>
        <authorList>
            <person name="Sun Y.Y."/>
            <person name="Gong Y."/>
            <person name="Du Z.J."/>
        </authorList>
    </citation>
    <scope>NUCLEOTIDE SEQUENCE</scope>
    <source>
        <strain evidence="1">SDUM040014</strain>
    </source>
</reference>
<protein>
    <submittedName>
        <fullName evidence="1">Uncharacterized protein</fullName>
    </submittedName>
</protein>
<gene>
    <name evidence="1" type="ORF">QWI16_06210</name>
</gene>
<keyword evidence="2" id="KW-1185">Reference proteome</keyword>
<comment type="caution">
    <text evidence="1">The sequence shown here is derived from an EMBL/GenBank/DDBJ whole genome shotgun (WGS) entry which is preliminary data.</text>
</comment>
<organism evidence="1 2">
    <name type="scientific">Gilvimarinus algae</name>
    <dbReference type="NCBI Taxonomy" id="3058037"/>
    <lineage>
        <taxon>Bacteria</taxon>
        <taxon>Pseudomonadati</taxon>
        <taxon>Pseudomonadota</taxon>
        <taxon>Gammaproteobacteria</taxon>
        <taxon>Cellvibrionales</taxon>
        <taxon>Cellvibrionaceae</taxon>
        <taxon>Gilvimarinus</taxon>
    </lineage>
</organism>
<evidence type="ECO:0000313" key="2">
    <source>
        <dbReference type="Proteomes" id="UP001168380"/>
    </source>
</evidence>
<dbReference type="RefSeq" id="WP_302711917.1">
    <property type="nucleotide sequence ID" value="NZ_JAULRT010000046.1"/>
</dbReference>
<proteinExistence type="predicted"/>
<dbReference type="EMBL" id="JAULRT010000046">
    <property type="protein sequence ID" value="MDO3381762.1"/>
    <property type="molecule type" value="Genomic_DNA"/>
</dbReference>
<accession>A0ABT8THI3</accession>